<dbReference type="InterPro" id="IPR013249">
    <property type="entry name" value="RNA_pol_sigma70_r4_t2"/>
</dbReference>
<keyword evidence="2" id="KW-0805">Transcription regulation</keyword>
<dbReference type="InterPro" id="IPR036388">
    <property type="entry name" value="WH-like_DNA-bd_sf"/>
</dbReference>
<comment type="similarity">
    <text evidence="1">Belongs to the sigma-70 factor family. ECF subfamily.</text>
</comment>
<keyword evidence="4" id="KW-0804">Transcription</keyword>
<dbReference type="SUPFAM" id="SSF88946">
    <property type="entry name" value="Sigma2 domain of RNA polymerase sigma factors"/>
    <property type="match status" value="1"/>
</dbReference>
<dbReference type="GO" id="GO:0016987">
    <property type="term" value="F:sigma factor activity"/>
    <property type="evidence" value="ECO:0007669"/>
    <property type="project" value="UniProtKB-KW"/>
</dbReference>
<dbReference type="NCBIfam" id="TIGR02937">
    <property type="entry name" value="sigma70-ECF"/>
    <property type="match status" value="1"/>
</dbReference>
<protein>
    <submittedName>
        <fullName evidence="7">RNA polymerase subunit sigma-70</fullName>
    </submittedName>
</protein>
<dbReference type="GO" id="GO:0006352">
    <property type="term" value="P:DNA-templated transcription initiation"/>
    <property type="evidence" value="ECO:0007669"/>
    <property type="project" value="InterPro"/>
</dbReference>
<organism evidence="7 8">
    <name type="scientific">Sphingomonas spermidinifaciens</name>
    <dbReference type="NCBI Taxonomy" id="1141889"/>
    <lineage>
        <taxon>Bacteria</taxon>
        <taxon>Pseudomonadati</taxon>
        <taxon>Pseudomonadota</taxon>
        <taxon>Alphaproteobacteria</taxon>
        <taxon>Sphingomonadales</taxon>
        <taxon>Sphingomonadaceae</taxon>
        <taxon>Sphingomonas</taxon>
    </lineage>
</organism>
<dbReference type="SUPFAM" id="SSF88659">
    <property type="entry name" value="Sigma3 and sigma4 domains of RNA polymerase sigma factors"/>
    <property type="match status" value="1"/>
</dbReference>
<dbReference type="InterPro" id="IPR013325">
    <property type="entry name" value="RNA_pol_sigma_r2"/>
</dbReference>
<dbReference type="InterPro" id="IPR007627">
    <property type="entry name" value="RNA_pol_sigma70_r2"/>
</dbReference>
<dbReference type="EMBL" id="NWMW01000002">
    <property type="protein sequence ID" value="PCD02250.1"/>
    <property type="molecule type" value="Genomic_DNA"/>
</dbReference>
<dbReference type="Gene3D" id="1.10.10.10">
    <property type="entry name" value="Winged helix-like DNA-binding domain superfamily/Winged helix DNA-binding domain"/>
    <property type="match status" value="1"/>
</dbReference>
<evidence type="ECO:0000256" key="1">
    <source>
        <dbReference type="ARBA" id="ARBA00010641"/>
    </source>
</evidence>
<dbReference type="AlphaFoldDB" id="A0A2A4B2E3"/>
<feature type="domain" description="RNA polymerase sigma factor 70 region 4 type 2" evidence="6">
    <location>
        <begin position="127"/>
        <end position="178"/>
    </location>
</feature>
<keyword evidence="3" id="KW-0731">Sigma factor</keyword>
<dbReference type="PANTHER" id="PTHR43133">
    <property type="entry name" value="RNA POLYMERASE ECF-TYPE SIGMA FACTO"/>
    <property type="match status" value="1"/>
</dbReference>
<sequence>MSPPAPPTATAFGDTDETAVAGPLGLEMIYRNERHALVRFITRYRSNPEEAGDVAQEAFLRLAQSEQARSEPIARPRAFLRQVARNLLRDRAKSTRGRAELLQVPFDEAAISVADEVSRLEARDSLARIEAVMRRMKPKTREIFMAHRLDGLSYGEIAERTGMSVSGVEKQIARAMTMLLRHADKD</sequence>
<evidence type="ECO:0000256" key="2">
    <source>
        <dbReference type="ARBA" id="ARBA00023015"/>
    </source>
</evidence>
<proteinExistence type="inferred from homology"/>
<evidence type="ECO:0000259" key="6">
    <source>
        <dbReference type="Pfam" id="PF08281"/>
    </source>
</evidence>
<evidence type="ECO:0000313" key="7">
    <source>
        <dbReference type="EMBL" id="PCD02250.1"/>
    </source>
</evidence>
<dbReference type="Pfam" id="PF04542">
    <property type="entry name" value="Sigma70_r2"/>
    <property type="match status" value="1"/>
</dbReference>
<evidence type="ECO:0000259" key="5">
    <source>
        <dbReference type="Pfam" id="PF04542"/>
    </source>
</evidence>
<reference evidence="7 8" key="1">
    <citation type="submission" date="2017-09" db="EMBL/GenBank/DDBJ databases">
        <title>Sphingomonas spermidinifaciens 9NM-10, whole genome shotgun sequence.</title>
        <authorList>
            <person name="Feng G."/>
            <person name="Zhu H."/>
        </authorList>
    </citation>
    <scope>NUCLEOTIDE SEQUENCE [LARGE SCALE GENOMIC DNA]</scope>
    <source>
        <strain evidence="7 8">9NM-10</strain>
    </source>
</reference>
<evidence type="ECO:0000313" key="8">
    <source>
        <dbReference type="Proteomes" id="UP000218366"/>
    </source>
</evidence>
<dbReference type="InterPro" id="IPR013324">
    <property type="entry name" value="RNA_pol_sigma_r3/r4-like"/>
</dbReference>
<evidence type="ECO:0000256" key="4">
    <source>
        <dbReference type="ARBA" id="ARBA00023163"/>
    </source>
</evidence>
<dbReference type="InterPro" id="IPR039425">
    <property type="entry name" value="RNA_pol_sigma-70-like"/>
</dbReference>
<dbReference type="OrthoDB" id="7620544at2"/>
<evidence type="ECO:0000256" key="3">
    <source>
        <dbReference type="ARBA" id="ARBA00023082"/>
    </source>
</evidence>
<dbReference type="InterPro" id="IPR014284">
    <property type="entry name" value="RNA_pol_sigma-70_dom"/>
</dbReference>
<keyword evidence="8" id="KW-1185">Reference proteome</keyword>
<comment type="caution">
    <text evidence="7">The sequence shown here is derived from an EMBL/GenBank/DDBJ whole genome shotgun (WGS) entry which is preliminary data.</text>
</comment>
<dbReference type="Proteomes" id="UP000218366">
    <property type="component" value="Unassembled WGS sequence"/>
</dbReference>
<name>A0A2A4B2E3_9SPHN</name>
<gene>
    <name evidence="7" type="ORF">COC42_12420</name>
</gene>
<feature type="domain" description="RNA polymerase sigma-70 region 2" evidence="5">
    <location>
        <begin position="30"/>
        <end position="96"/>
    </location>
</feature>
<dbReference type="GO" id="GO:0003677">
    <property type="term" value="F:DNA binding"/>
    <property type="evidence" value="ECO:0007669"/>
    <property type="project" value="InterPro"/>
</dbReference>
<dbReference type="PANTHER" id="PTHR43133:SF63">
    <property type="entry name" value="RNA POLYMERASE SIGMA FACTOR FECI-RELATED"/>
    <property type="match status" value="1"/>
</dbReference>
<dbReference type="Pfam" id="PF08281">
    <property type="entry name" value="Sigma70_r4_2"/>
    <property type="match status" value="1"/>
</dbReference>
<dbReference type="Gene3D" id="1.10.1740.10">
    <property type="match status" value="1"/>
</dbReference>
<accession>A0A2A4B2E3</accession>